<dbReference type="Proteomes" id="UP001234297">
    <property type="component" value="Chromosome 11"/>
</dbReference>
<protein>
    <submittedName>
        <fullName evidence="1">Uncharacterized protein</fullName>
    </submittedName>
</protein>
<proteinExistence type="predicted"/>
<dbReference type="EMBL" id="CM056819">
    <property type="protein sequence ID" value="KAJ8624048.1"/>
    <property type="molecule type" value="Genomic_DNA"/>
</dbReference>
<keyword evidence="2" id="KW-1185">Reference proteome</keyword>
<evidence type="ECO:0000313" key="2">
    <source>
        <dbReference type="Proteomes" id="UP001234297"/>
    </source>
</evidence>
<name>A0ACC2KSH9_PERAE</name>
<evidence type="ECO:0000313" key="1">
    <source>
        <dbReference type="EMBL" id="KAJ8624048.1"/>
    </source>
</evidence>
<gene>
    <name evidence="1" type="ORF">MRB53_032578</name>
</gene>
<comment type="caution">
    <text evidence="1">The sequence shown here is derived from an EMBL/GenBank/DDBJ whole genome shotgun (WGS) entry which is preliminary data.</text>
</comment>
<sequence length="395" mass="43287">MLQRASDPPDKFTFPFALSACSRLRALDEGSQLHSLALRSGLASDPVLQNALIHMSLSTKQVGSSLLCPTRGPPSLGIEREVDAARQVFDCIRERDVVCWSAMISGYVRCGRHVDGLRLFRDMLRDAELVKPDEVMMVSVVSACAHLGALDQGRWVHTFIRKNMPSMRCEDELGCALTDMYLKCGSVEDALAVLNEVSVTDIMVWNSIICGLGINGHGKDALRCSEEMLESGITPDGVTFVGILNACSHAGLLVEGQRCFQLMTSYAIEPDIKHYGCLIDLLGRAGLVDEATTLVWSMPMKPNVEIWGALLGACRRHGNVTIAEWAARNLIELDPDHSSCHVLLSNVYAAAGQWDKVRDVRKMMRSKGVERVPGCSLIESKGNVYEFVVGDVSHP</sequence>
<reference evidence="1 2" key="1">
    <citation type="journal article" date="2022" name="Hortic Res">
        <title>A haplotype resolved chromosomal level avocado genome allows analysis of novel avocado genes.</title>
        <authorList>
            <person name="Nath O."/>
            <person name="Fletcher S.J."/>
            <person name="Hayward A."/>
            <person name="Shaw L.M."/>
            <person name="Masouleh A.K."/>
            <person name="Furtado A."/>
            <person name="Henry R.J."/>
            <person name="Mitter N."/>
        </authorList>
    </citation>
    <scope>NUCLEOTIDE SEQUENCE [LARGE SCALE GENOMIC DNA]</scope>
    <source>
        <strain evidence="2">cv. Hass</strain>
    </source>
</reference>
<organism evidence="1 2">
    <name type="scientific">Persea americana</name>
    <name type="common">Avocado</name>
    <dbReference type="NCBI Taxonomy" id="3435"/>
    <lineage>
        <taxon>Eukaryota</taxon>
        <taxon>Viridiplantae</taxon>
        <taxon>Streptophyta</taxon>
        <taxon>Embryophyta</taxon>
        <taxon>Tracheophyta</taxon>
        <taxon>Spermatophyta</taxon>
        <taxon>Magnoliopsida</taxon>
        <taxon>Magnoliidae</taxon>
        <taxon>Laurales</taxon>
        <taxon>Lauraceae</taxon>
        <taxon>Persea</taxon>
    </lineage>
</organism>
<accession>A0ACC2KSH9</accession>